<dbReference type="InterPro" id="IPR040442">
    <property type="entry name" value="Pyrv_kinase-like_dom_sf"/>
</dbReference>
<dbReference type="Gene3D" id="3.20.20.60">
    <property type="entry name" value="Phosphoenolpyruvate-binding domains"/>
    <property type="match status" value="1"/>
</dbReference>
<gene>
    <name evidence="1" type="ORF">SAMN05216259_101554</name>
</gene>
<dbReference type="EMBL" id="FNIE01000001">
    <property type="protein sequence ID" value="SDM80844.1"/>
    <property type="molecule type" value="Genomic_DNA"/>
</dbReference>
<dbReference type="AlphaFoldDB" id="A0A1G9W8F7"/>
<name>A0A1G9W8F7_9ACTN</name>
<dbReference type="Proteomes" id="UP000199341">
    <property type="component" value="Unassembled WGS sequence"/>
</dbReference>
<keyword evidence="2" id="KW-1185">Reference proteome</keyword>
<proteinExistence type="predicted"/>
<reference evidence="1 2" key="1">
    <citation type="submission" date="2016-10" db="EMBL/GenBank/DDBJ databases">
        <authorList>
            <person name="de Groot N.N."/>
        </authorList>
    </citation>
    <scope>NUCLEOTIDE SEQUENCE [LARGE SCALE GENOMIC DNA]</scope>
    <source>
        <strain evidence="1 2">CGMCC 4.2022</strain>
    </source>
</reference>
<dbReference type="STRING" id="310781.SAMN05216259_101554"/>
<organism evidence="1 2">
    <name type="scientific">Actinacidiphila guanduensis</name>
    <dbReference type="NCBI Taxonomy" id="310781"/>
    <lineage>
        <taxon>Bacteria</taxon>
        <taxon>Bacillati</taxon>
        <taxon>Actinomycetota</taxon>
        <taxon>Actinomycetes</taxon>
        <taxon>Kitasatosporales</taxon>
        <taxon>Streptomycetaceae</taxon>
        <taxon>Actinacidiphila</taxon>
    </lineage>
</organism>
<protein>
    <submittedName>
        <fullName evidence="1">Citrate lyase subunit beta / citryl-CoA lyase</fullName>
    </submittedName>
</protein>
<accession>A0A1G9W8F7</accession>
<evidence type="ECO:0000313" key="2">
    <source>
        <dbReference type="Proteomes" id="UP000199341"/>
    </source>
</evidence>
<dbReference type="GO" id="GO:0016829">
    <property type="term" value="F:lyase activity"/>
    <property type="evidence" value="ECO:0007669"/>
    <property type="project" value="UniProtKB-KW"/>
</dbReference>
<keyword evidence="1" id="KW-0456">Lyase</keyword>
<dbReference type="RefSeq" id="WP_176930092.1">
    <property type="nucleotide sequence ID" value="NZ_FNIE01000001.1"/>
</dbReference>
<sequence length="51" mass="5438">MNEEIAQARRLVAAFDEAQARGAVAVDGTMVDIASVRLLRNPLDEAEALGL</sequence>
<evidence type="ECO:0000313" key="1">
    <source>
        <dbReference type="EMBL" id="SDM80844.1"/>
    </source>
</evidence>